<sequence length="309" mass="34110">MAPQHSFRGTFAILGTCFHDDERIDYESQENLINYCIDNGLHGLVTGANASEGHLMLDEEKKALTAFVIQKVNGRIPVVVTVNHPSSYCAAQLARQAEEAGAAAVMCMPPFFGRWRSGLGEIESYFTAIDKAINIPIILQDHQLSDISLPVDFLANLSSRLENLKYIKLESGNIIHKARKLLAHPKNNLVGVFGGNSGVFLPEEYEAGCCGTMPACYMPAEFSNTWNLLEEGKMQEAVNYFAPYSRLAAYEKDVANRCLWKEILVKKGVIRSSKVRGPEPAFFEPWDVDQLLSVAAAAGIELPLNESIL</sequence>
<accession>A0A172TVT0</accession>
<reference evidence="5 6" key="2">
    <citation type="journal article" date="2016" name="Int. J. Syst. Evol. Microbiol.">
        <title>Flavisolibacter tropicus sp. nov., isolated from tropical soil.</title>
        <authorList>
            <person name="Lee J.J."/>
            <person name="Kang M.S."/>
            <person name="Kim G.S."/>
            <person name="Lee C.S."/>
            <person name="Lim S."/>
            <person name="Lee J."/>
            <person name="Roh S.H."/>
            <person name="Kang H."/>
            <person name="Ha J.M."/>
            <person name="Bae S."/>
            <person name="Jung H.Y."/>
            <person name="Kim M.K."/>
        </authorList>
    </citation>
    <scope>NUCLEOTIDE SEQUENCE [LARGE SCALE GENOMIC DNA]</scope>
    <source>
        <strain evidence="5 6">LCS9</strain>
    </source>
</reference>
<dbReference type="Proteomes" id="UP000077177">
    <property type="component" value="Chromosome"/>
</dbReference>
<evidence type="ECO:0000256" key="1">
    <source>
        <dbReference type="ARBA" id="ARBA00007592"/>
    </source>
</evidence>
<dbReference type="OrthoDB" id="9771791at2"/>
<evidence type="ECO:0000313" key="5">
    <source>
        <dbReference type="EMBL" id="ANE51078.1"/>
    </source>
</evidence>
<dbReference type="EMBL" id="CP011390">
    <property type="protein sequence ID" value="ANE51078.1"/>
    <property type="molecule type" value="Genomic_DNA"/>
</dbReference>
<gene>
    <name evidence="5" type="ORF">SY85_11775</name>
</gene>
<dbReference type="KEGG" id="fla:SY85_11775"/>
<dbReference type="Pfam" id="PF00701">
    <property type="entry name" value="DHDPS"/>
    <property type="match status" value="1"/>
</dbReference>
<dbReference type="RefSeq" id="WP_066404714.1">
    <property type="nucleotide sequence ID" value="NZ_CP011390.1"/>
</dbReference>
<dbReference type="PANTHER" id="PTHR12128">
    <property type="entry name" value="DIHYDRODIPICOLINATE SYNTHASE"/>
    <property type="match status" value="1"/>
</dbReference>
<comment type="similarity">
    <text evidence="1 3">Belongs to the DapA family.</text>
</comment>
<dbReference type="SUPFAM" id="SSF51569">
    <property type="entry name" value="Aldolase"/>
    <property type="match status" value="1"/>
</dbReference>
<keyword evidence="2 3" id="KW-0456">Lyase</keyword>
<dbReference type="InterPro" id="IPR002220">
    <property type="entry name" value="DapA-like"/>
</dbReference>
<feature type="binding site" evidence="4">
    <location>
        <position position="213"/>
    </location>
    <ligand>
        <name>pyruvate</name>
        <dbReference type="ChEBI" id="CHEBI:15361"/>
    </ligand>
</feature>
<dbReference type="Gene3D" id="3.20.20.70">
    <property type="entry name" value="Aldolase class I"/>
    <property type="match status" value="1"/>
</dbReference>
<dbReference type="GO" id="GO:0008840">
    <property type="term" value="F:4-hydroxy-tetrahydrodipicolinate synthase activity"/>
    <property type="evidence" value="ECO:0007669"/>
    <property type="project" value="TreeGrafter"/>
</dbReference>
<evidence type="ECO:0000313" key="6">
    <source>
        <dbReference type="Proteomes" id="UP000077177"/>
    </source>
</evidence>
<reference evidence="6" key="1">
    <citation type="submission" date="2015-01" db="EMBL/GenBank/DDBJ databases">
        <title>Flavisolibacter sp./LCS9/ whole genome sequencing.</title>
        <authorList>
            <person name="Kim M.K."/>
            <person name="Srinivasan S."/>
            <person name="Lee J.-J."/>
        </authorList>
    </citation>
    <scope>NUCLEOTIDE SEQUENCE [LARGE SCALE GENOMIC DNA]</scope>
    <source>
        <strain evidence="6">LCS9</strain>
    </source>
</reference>
<evidence type="ECO:0008006" key="7">
    <source>
        <dbReference type="Google" id="ProtNLM"/>
    </source>
</evidence>
<dbReference type="PIRSF" id="PIRSF001365">
    <property type="entry name" value="DHDPS"/>
    <property type="match status" value="1"/>
</dbReference>
<dbReference type="AlphaFoldDB" id="A0A172TVT0"/>
<proteinExistence type="inferred from homology"/>
<organism evidence="5 6">
    <name type="scientific">Flavisolibacter tropicus</name>
    <dbReference type="NCBI Taxonomy" id="1492898"/>
    <lineage>
        <taxon>Bacteria</taxon>
        <taxon>Pseudomonadati</taxon>
        <taxon>Bacteroidota</taxon>
        <taxon>Chitinophagia</taxon>
        <taxon>Chitinophagales</taxon>
        <taxon>Chitinophagaceae</taxon>
        <taxon>Flavisolibacter</taxon>
    </lineage>
</organism>
<keyword evidence="6" id="KW-1185">Reference proteome</keyword>
<name>A0A172TVT0_9BACT</name>
<dbReference type="InterPro" id="IPR013785">
    <property type="entry name" value="Aldolase_TIM"/>
</dbReference>
<dbReference type="CDD" id="cd00408">
    <property type="entry name" value="DHDPS-like"/>
    <property type="match status" value="1"/>
</dbReference>
<dbReference type="GO" id="GO:0005829">
    <property type="term" value="C:cytosol"/>
    <property type="evidence" value="ECO:0007669"/>
    <property type="project" value="TreeGrafter"/>
</dbReference>
<evidence type="ECO:0000256" key="2">
    <source>
        <dbReference type="ARBA" id="ARBA00023239"/>
    </source>
</evidence>
<dbReference type="PANTHER" id="PTHR12128:SF66">
    <property type="entry name" value="4-HYDROXY-2-OXOGLUTARATE ALDOLASE, MITOCHONDRIAL"/>
    <property type="match status" value="1"/>
</dbReference>
<evidence type="ECO:0000256" key="4">
    <source>
        <dbReference type="PIRSR" id="PIRSR001365-2"/>
    </source>
</evidence>
<protein>
    <recommendedName>
        <fullName evidence="7">Dihydrodipicolinate synthetase</fullName>
    </recommendedName>
</protein>
<dbReference type="STRING" id="1492898.SY85_11775"/>
<dbReference type="SMART" id="SM01130">
    <property type="entry name" value="DHDPS"/>
    <property type="match status" value="1"/>
</dbReference>
<evidence type="ECO:0000256" key="3">
    <source>
        <dbReference type="PIRNR" id="PIRNR001365"/>
    </source>
</evidence>